<comment type="similarity">
    <text evidence="1">Belongs to the oxygen-dependent FAD-linked oxidoreductase family.</text>
</comment>
<feature type="domain" description="FAD-binding PCMH-type" evidence="6">
    <location>
        <begin position="22"/>
        <end position="213"/>
    </location>
</feature>
<dbReference type="GO" id="GO:0071949">
    <property type="term" value="F:FAD binding"/>
    <property type="evidence" value="ECO:0007669"/>
    <property type="project" value="InterPro"/>
</dbReference>
<name>A0A9P5NJU3_GYMJU</name>
<dbReference type="SUPFAM" id="SSF56176">
    <property type="entry name" value="FAD-binding/transporter-associated domain-like"/>
    <property type="match status" value="1"/>
</dbReference>
<dbReference type="GO" id="GO:0016491">
    <property type="term" value="F:oxidoreductase activity"/>
    <property type="evidence" value="ECO:0007669"/>
    <property type="project" value="UniProtKB-KW"/>
</dbReference>
<evidence type="ECO:0000256" key="4">
    <source>
        <dbReference type="ARBA" id="ARBA00023002"/>
    </source>
</evidence>
<gene>
    <name evidence="7" type="ORF">CPB84DRAFT_1747770</name>
</gene>
<dbReference type="InterPro" id="IPR006094">
    <property type="entry name" value="Oxid_FAD_bind_N"/>
</dbReference>
<dbReference type="AlphaFoldDB" id="A0A9P5NJU3"/>
<accession>A0A9P5NJU3</accession>
<proteinExistence type="inferred from homology"/>
<feature type="chain" id="PRO_5040136819" description="FAD-binding PCMH-type domain-containing protein" evidence="5">
    <location>
        <begin position="21"/>
        <end position="379"/>
    </location>
</feature>
<evidence type="ECO:0000256" key="2">
    <source>
        <dbReference type="ARBA" id="ARBA00022630"/>
    </source>
</evidence>
<keyword evidence="2" id="KW-0285">Flavoprotein</keyword>
<evidence type="ECO:0000256" key="3">
    <source>
        <dbReference type="ARBA" id="ARBA00022827"/>
    </source>
</evidence>
<evidence type="ECO:0000313" key="7">
    <source>
        <dbReference type="EMBL" id="KAF8899583.1"/>
    </source>
</evidence>
<dbReference type="PANTHER" id="PTHR42973:SF13">
    <property type="entry name" value="FAD-BINDING PCMH-TYPE DOMAIN-CONTAINING PROTEIN"/>
    <property type="match status" value="1"/>
</dbReference>
<dbReference type="Proteomes" id="UP000724874">
    <property type="component" value="Unassembled WGS sequence"/>
</dbReference>
<dbReference type="PANTHER" id="PTHR42973">
    <property type="entry name" value="BINDING OXIDOREDUCTASE, PUTATIVE (AFU_ORTHOLOGUE AFUA_1G17690)-RELATED"/>
    <property type="match status" value="1"/>
</dbReference>
<protein>
    <recommendedName>
        <fullName evidence="6">FAD-binding PCMH-type domain-containing protein</fullName>
    </recommendedName>
</protein>
<dbReference type="Pfam" id="PF01565">
    <property type="entry name" value="FAD_binding_4"/>
    <property type="match status" value="1"/>
</dbReference>
<comment type="caution">
    <text evidence="7">The sequence shown here is derived from an EMBL/GenBank/DDBJ whole genome shotgun (WGS) entry which is preliminary data.</text>
</comment>
<evidence type="ECO:0000256" key="5">
    <source>
        <dbReference type="SAM" id="SignalP"/>
    </source>
</evidence>
<keyword evidence="5" id="KW-0732">Signal</keyword>
<keyword evidence="8" id="KW-1185">Reference proteome</keyword>
<evidence type="ECO:0000259" key="6">
    <source>
        <dbReference type="PROSITE" id="PS51387"/>
    </source>
</evidence>
<dbReference type="PROSITE" id="PS51387">
    <property type="entry name" value="FAD_PCMH"/>
    <property type="match status" value="1"/>
</dbReference>
<dbReference type="InterPro" id="IPR016166">
    <property type="entry name" value="FAD-bd_PCMH"/>
</dbReference>
<feature type="signal peptide" evidence="5">
    <location>
        <begin position="1"/>
        <end position="20"/>
    </location>
</feature>
<evidence type="ECO:0000256" key="1">
    <source>
        <dbReference type="ARBA" id="ARBA00005466"/>
    </source>
</evidence>
<evidence type="ECO:0000313" key="8">
    <source>
        <dbReference type="Proteomes" id="UP000724874"/>
    </source>
</evidence>
<dbReference type="InterPro" id="IPR050416">
    <property type="entry name" value="FAD-linked_Oxidoreductase"/>
</dbReference>
<dbReference type="OrthoDB" id="2151789at2759"/>
<dbReference type="Gene3D" id="3.30.465.10">
    <property type="match status" value="1"/>
</dbReference>
<dbReference type="EMBL" id="JADNYJ010000052">
    <property type="protein sequence ID" value="KAF8899583.1"/>
    <property type="molecule type" value="Genomic_DNA"/>
</dbReference>
<organism evidence="7 8">
    <name type="scientific">Gymnopilus junonius</name>
    <name type="common">Spectacular rustgill mushroom</name>
    <name type="synonym">Gymnopilus spectabilis subsp. junonius</name>
    <dbReference type="NCBI Taxonomy" id="109634"/>
    <lineage>
        <taxon>Eukaryota</taxon>
        <taxon>Fungi</taxon>
        <taxon>Dikarya</taxon>
        <taxon>Basidiomycota</taxon>
        <taxon>Agaricomycotina</taxon>
        <taxon>Agaricomycetes</taxon>
        <taxon>Agaricomycetidae</taxon>
        <taxon>Agaricales</taxon>
        <taxon>Agaricineae</taxon>
        <taxon>Hymenogastraceae</taxon>
        <taxon>Gymnopilus</taxon>
    </lineage>
</organism>
<keyword evidence="4" id="KW-0560">Oxidoreductase</keyword>
<reference evidence="7" key="1">
    <citation type="submission" date="2020-11" db="EMBL/GenBank/DDBJ databases">
        <authorList>
            <consortium name="DOE Joint Genome Institute"/>
            <person name="Ahrendt S."/>
            <person name="Riley R."/>
            <person name="Andreopoulos W."/>
            <person name="LaButti K."/>
            <person name="Pangilinan J."/>
            <person name="Ruiz-duenas F.J."/>
            <person name="Barrasa J.M."/>
            <person name="Sanchez-Garcia M."/>
            <person name="Camarero S."/>
            <person name="Miyauchi S."/>
            <person name="Serrano A."/>
            <person name="Linde D."/>
            <person name="Babiker R."/>
            <person name="Drula E."/>
            <person name="Ayuso-Fernandez I."/>
            <person name="Pacheco R."/>
            <person name="Padilla G."/>
            <person name="Ferreira P."/>
            <person name="Barriuso J."/>
            <person name="Kellner H."/>
            <person name="Castanera R."/>
            <person name="Alfaro M."/>
            <person name="Ramirez L."/>
            <person name="Pisabarro A.G."/>
            <person name="Kuo A."/>
            <person name="Tritt A."/>
            <person name="Lipzen A."/>
            <person name="He G."/>
            <person name="Yan M."/>
            <person name="Ng V."/>
            <person name="Cullen D."/>
            <person name="Martin F."/>
            <person name="Rosso M.-N."/>
            <person name="Henrissat B."/>
            <person name="Hibbett D."/>
            <person name="Martinez A.T."/>
            <person name="Grigoriev I.V."/>
        </authorList>
    </citation>
    <scope>NUCLEOTIDE SEQUENCE</scope>
    <source>
        <strain evidence="7">AH 44721</strain>
    </source>
</reference>
<keyword evidence="3" id="KW-0274">FAD</keyword>
<dbReference type="InterPro" id="IPR036318">
    <property type="entry name" value="FAD-bd_PCMH-like_sf"/>
</dbReference>
<dbReference type="InterPro" id="IPR016169">
    <property type="entry name" value="FAD-bd_PCMH_sub2"/>
</dbReference>
<sequence length="379" mass="40709">MIFWVGYLAFLASILALVFGSFISDVTAVFFPDAVCAQIAGAVSSATDIHYPANGKVYFFVSCDPNYVEAISHWASSSTQLSAYAVVPGTTVDVGITHFSEVTYNQTSQITVIGAGLIWDDVYAALEPFNVDVMGGRITSVGVGELTLGGGYSWLTNQYGLTIDTVTVFELVKPDGHVVAVTQASSPALFFGLKGGGNNFGIVTRFTLLTVKFGGLITFIDPFIPDVAKAVANFNENVLDPKASMLIFFNFAAGMFCFSRSGEQGSVYVFMLYAIEPFLPNIYTHNAQMTAFPPVRSLGFLPLNIYFAWTLDAFDNDFHQAAKASAAQSSLVGAPVYSNYAAYDTLLVDMYGSNLPALQNLKVAVDPQNVMGLAGGFKF</sequence>